<feature type="non-terminal residue" evidence="2">
    <location>
        <position position="255"/>
    </location>
</feature>
<sequence>MRNAIDNPKPGEVYETINKVTLKTCGIKEAIRRVSEDPIWRDRDKVSRKEGNISWGVGLSGTSYLGGARQLGHQSCAAIVRVCEDGTVNLITGATDCGQGSDTVLCMIAAEELGVGLENIDIKRVDTAYTPVDPGSYGSRVTILAGQATQKAAREAKKQLLEAAAKTWQVKPEDVEIKDGEVWVKSDPQKSMPFNRLARIACYSGTGAVILGTGYSSYGLEPLDLTTGIGNGGTSYSFTAQSARVVVDMETGKIP</sequence>
<reference evidence="2" key="1">
    <citation type="journal article" date="2014" name="Front. Microbiol.">
        <title>High frequency of phylogenetically diverse reductive dehalogenase-homologous genes in deep subseafloor sedimentary metagenomes.</title>
        <authorList>
            <person name="Kawai M."/>
            <person name="Futagami T."/>
            <person name="Toyoda A."/>
            <person name="Takaki Y."/>
            <person name="Nishi S."/>
            <person name="Hori S."/>
            <person name="Arai W."/>
            <person name="Tsubouchi T."/>
            <person name="Morono Y."/>
            <person name="Uchiyama I."/>
            <person name="Ito T."/>
            <person name="Fujiyama A."/>
            <person name="Inagaki F."/>
            <person name="Takami H."/>
        </authorList>
    </citation>
    <scope>NUCLEOTIDE SEQUENCE</scope>
    <source>
        <strain evidence="2">Expedition CK06-06</strain>
    </source>
</reference>
<feature type="domain" description="Aldehyde oxidase/xanthine dehydrogenase second molybdopterin binding" evidence="1">
    <location>
        <begin position="44"/>
        <end position="254"/>
    </location>
</feature>
<evidence type="ECO:0000259" key="1">
    <source>
        <dbReference type="Pfam" id="PF20256"/>
    </source>
</evidence>
<comment type="caution">
    <text evidence="2">The sequence shown here is derived from an EMBL/GenBank/DDBJ whole genome shotgun (WGS) entry which is preliminary data.</text>
</comment>
<proteinExistence type="predicted"/>
<dbReference type="SUPFAM" id="SSF56003">
    <property type="entry name" value="Molybdenum cofactor-binding domain"/>
    <property type="match status" value="1"/>
</dbReference>
<dbReference type="InterPro" id="IPR046867">
    <property type="entry name" value="AldOxase/xan_DH_MoCoBD2"/>
</dbReference>
<dbReference type="InterPro" id="IPR037165">
    <property type="entry name" value="AldOxase/xan_DH_Mopterin-bd_sf"/>
</dbReference>
<dbReference type="AlphaFoldDB" id="X1PVP5"/>
<evidence type="ECO:0000313" key="2">
    <source>
        <dbReference type="EMBL" id="GAI35009.1"/>
    </source>
</evidence>
<gene>
    <name evidence="2" type="ORF">S06H3_47553</name>
</gene>
<protein>
    <recommendedName>
        <fullName evidence="1">Aldehyde oxidase/xanthine dehydrogenase second molybdopterin binding domain-containing protein</fullName>
    </recommendedName>
</protein>
<organism evidence="2">
    <name type="scientific">marine sediment metagenome</name>
    <dbReference type="NCBI Taxonomy" id="412755"/>
    <lineage>
        <taxon>unclassified sequences</taxon>
        <taxon>metagenomes</taxon>
        <taxon>ecological metagenomes</taxon>
    </lineage>
</organism>
<name>X1PVP5_9ZZZZ</name>
<dbReference type="PANTHER" id="PTHR47495:SF1">
    <property type="entry name" value="BLL3820 PROTEIN"/>
    <property type="match status" value="1"/>
</dbReference>
<dbReference type="PANTHER" id="PTHR47495">
    <property type="entry name" value="ALDEHYDE DEHYDROGENASE"/>
    <property type="match status" value="1"/>
</dbReference>
<dbReference type="GO" id="GO:0016491">
    <property type="term" value="F:oxidoreductase activity"/>
    <property type="evidence" value="ECO:0007669"/>
    <property type="project" value="InterPro"/>
</dbReference>
<dbReference type="Gene3D" id="3.30.365.10">
    <property type="entry name" value="Aldehyde oxidase/xanthine dehydrogenase, molybdopterin binding domain"/>
    <property type="match status" value="1"/>
</dbReference>
<dbReference type="InterPro" id="IPR052516">
    <property type="entry name" value="N-heterocyclic_Hydroxylase"/>
</dbReference>
<dbReference type="EMBL" id="BARV01029880">
    <property type="protein sequence ID" value="GAI35009.1"/>
    <property type="molecule type" value="Genomic_DNA"/>
</dbReference>
<dbReference type="Pfam" id="PF20256">
    <property type="entry name" value="MoCoBD_2"/>
    <property type="match status" value="1"/>
</dbReference>
<accession>X1PVP5</accession>